<dbReference type="Gene3D" id="3.55.40.20">
    <property type="entry name" value="Iron/manganese superoxide dismutase, C-terminal domain"/>
    <property type="match status" value="1"/>
</dbReference>
<dbReference type="EC" id="1.15.1.1" evidence="2 6"/>
<evidence type="ECO:0000256" key="6">
    <source>
        <dbReference type="RuleBase" id="RU000414"/>
    </source>
</evidence>
<reference evidence="9" key="1">
    <citation type="journal article" date="2014" name="Int. J. Syst. Evol. Microbiol.">
        <title>Complete genome sequence of Corynebacterium casei LMG S-19264T (=DSM 44701T), isolated from a smear-ripened cheese.</title>
        <authorList>
            <consortium name="US DOE Joint Genome Institute (JGI-PGF)"/>
            <person name="Walter F."/>
            <person name="Albersmeier A."/>
            <person name="Kalinowski J."/>
            <person name="Ruckert C."/>
        </authorList>
    </citation>
    <scope>NUCLEOTIDE SEQUENCE</scope>
    <source>
        <strain evidence="9">CGMCC 1.15958</strain>
    </source>
</reference>
<dbReference type="GO" id="GO:0004784">
    <property type="term" value="F:superoxide dismutase activity"/>
    <property type="evidence" value="ECO:0007669"/>
    <property type="project" value="UniProtKB-EC"/>
</dbReference>
<evidence type="ECO:0000313" key="9">
    <source>
        <dbReference type="EMBL" id="GGD82923.1"/>
    </source>
</evidence>
<evidence type="ECO:0000256" key="2">
    <source>
        <dbReference type="ARBA" id="ARBA00012682"/>
    </source>
</evidence>
<dbReference type="Gene3D" id="1.10.287.990">
    <property type="entry name" value="Fe,Mn superoxide dismutase (SOD) domain"/>
    <property type="match status" value="1"/>
</dbReference>
<dbReference type="EMBL" id="BMKK01000022">
    <property type="protein sequence ID" value="GGD82923.1"/>
    <property type="molecule type" value="Genomic_DNA"/>
</dbReference>
<dbReference type="FunFam" id="3.55.40.20:FF:000001">
    <property type="entry name" value="Superoxide dismutase"/>
    <property type="match status" value="1"/>
</dbReference>
<dbReference type="PRINTS" id="PR01703">
    <property type="entry name" value="MNSODISMTASE"/>
</dbReference>
<gene>
    <name evidence="9" type="ORF">GCM10011514_53770</name>
</gene>
<evidence type="ECO:0000256" key="5">
    <source>
        <dbReference type="PIRSR" id="PIRSR000349-1"/>
    </source>
</evidence>
<dbReference type="InterPro" id="IPR019833">
    <property type="entry name" value="Mn/Fe_SOD_BS"/>
</dbReference>
<dbReference type="FunFam" id="1.10.287.990:FF:000001">
    <property type="entry name" value="Superoxide dismutase"/>
    <property type="match status" value="1"/>
</dbReference>
<evidence type="ECO:0000256" key="4">
    <source>
        <dbReference type="ARBA" id="ARBA00023002"/>
    </source>
</evidence>
<accession>A0A916Z9U1</accession>
<dbReference type="Pfam" id="PF00081">
    <property type="entry name" value="Sod_Fe_N"/>
    <property type="match status" value="1"/>
</dbReference>
<feature type="domain" description="Manganese/iron superoxide dismutase C-terminal" evidence="8">
    <location>
        <begin position="124"/>
        <end position="228"/>
    </location>
</feature>
<dbReference type="InterPro" id="IPR036314">
    <property type="entry name" value="SOD_C_sf"/>
</dbReference>
<evidence type="ECO:0000259" key="8">
    <source>
        <dbReference type="Pfam" id="PF02777"/>
    </source>
</evidence>
<dbReference type="InterPro" id="IPR019832">
    <property type="entry name" value="Mn/Fe_SOD_C"/>
</dbReference>
<dbReference type="GO" id="GO:0005737">
    <property type="term" value="C:cytoplasm"/>
    <property type="evidence" value="ECO:0007669"/>
    <property type="project" value="TreeGrafter"/>
</dbReference>
<keyword evidence="3 5" id="KW-0479">Metal-binding</keyword>
<evidence type="ECO:0000259" key="7">
    <source>
        <dbReference type="Pfam" id="PF00081"/>
    </source>
</evidence>
<comment type="catalytic activity">
    <reaction evidence="6">
        <text>2 superoxide + 2 H(+) = H2O2 + O2</text>
        <dbReference type="Rhea" id="RHEA:20696"/>
        <dbReference type="ChEBI" id="CHEBI:15378"/>
        <dbReference type="ChEBI" id="CHEBI:15379"/>
        <dbReference type="ChEBI" id="CHEBI:16240"/>
        <dbReference type="ChEBI" id="CHEBI:18421"/>
        <dbReference type="EC" id="1.15.1.1"/>
    </reaction>
</comment>
<dbReference type="InterPro" id="IPR001189">
    <property type="entry name" value="Mn/Fe_SOD"/>
</dbReference>
<reference evidence="9" key="2">
    <citation type="submission" date="2020-09" db="EMBL/GenBank/DDBJ databases">
        <authorList>
            <person name="Sun Q."/>
            <person name="Zhou Y."/>
        </authorList>
    </citation>
    <scope>NUCLEOTIDE SEQUENCE</scope>
    <source>
        <strain evidence="9">CGMCC 1.15958</strain>
    </source>
</reference>
<keyword evidence="4 6" id="KW-0560">Oxidoreductase</keyword>
<dbReference type="SUPFAM" id="SSF54719">
    <property type="entry name" value="Fe,Mn superoxide dismutase (SOD), C-terminal domain"/>
    <property type="match status" value="1"/>
</dbReference>
<dbReference type="PANTHER" id="PTHR43595">
    <property type="entry name" value="37S RIBOSOMAL PROTEIN S26, MITOCHONDRIAL"/>
    <property type="match status" value="1"/>
</dbReference>
<evidence type="ECO:0000313" key="10">
    <source>
        <dbReference type="Proteomes" id="UP000609064"/>
    </source>
</evidence>
<feature type="binding site" evidence="5">
    <location>
        <position position="200"/>
    </location>
    <ligand>
        <name>Mn(2+)</name>
        <dbReference type="ChEBI" id="CHEBI:29035"/>
    </ligand>
</feature>
<sequence>MNRKDFIKAFIGSAFAFKLSDIYASKAPVFFDGMFTLAPLPYANDALEPHIDKMTMEIHHDRHHKAYVDNLNKAIAGTDMEKLSIDQLLSNISKYPVAVRNNGGGHWNHTFFWQIMAPNAGGMPTGKLSDAITATFGGFDKMKEEFGKAATTRFGSGWAWLIVTPDKKLKIVSTANQDNPLMDVATDKGTPVLALDVWEHAYYLKYQNKRADYVAAFWNVVNWKKVSENFEAAMK</sequence>
<comment type="similarity">
    <text evidence="1 6">Belongs to the iron/manganese superoxide dismutase family.</text>
</comment>
<feature type="binding site" evidence="5">
    <location>
        <position position="196"/>
    </location>
    <ligand>
        <name>Mn(2+)</name>
        <dbReference type="ChEBI" id="CHEBI:29035"/>
    </ligand>
</feature>
<dbReference type="PROSITE" id="PS00088">
    <property type="entry name" value="SOD_MN"/>
    <property type="match status" value="1"/>
</dbReference>
<dbReference type="PIRSF" id="PIRSF000349">
    <property type="entry name" value="SODismutase"/>
    <property type="match status" value="1"/>
</dbReference>
<dbReference type="PANTHER" id="PTHR43595:SF2">
    <property type="entry name" value="SMALL RIBOSOMAL SUBUNIT PROTEIN MS42"/>
    <property type="match status" value="1"/>
</dbReference>
<dbReference type="RefSeq" id="WP_308424975.1">
    <property type="nucleotide sequence ID" value="NZ_BMKK01000022.1"/>
</dbReference>
<evidence type="ECO:0000256" key="3">
    <source>
        <dbReference type="ARBA" id="ARBA00022723"/>
    </source>
</evidence>
<keyword evidence="10" id="KW-1185">Reference proteome</keyword>
<organism evidence="9 10">
    <name type="scientific">Emticicia aquatilis</name>
    <dbReference type="NCBI Taxonomy" id="1537369"/>
    <lineage>
        <taxon>Bacteria</taxon>
        <taxon>Pseudomonadati</taxon>
        <taxon>Bacteroidota</taxon>
        <taxon>Cytophagia</taxon>
        <taxon>Cytophagales</taxon>
        <taxon>Leadbetterellaceae</taxon>
        <taxon>Emticicia</taxon>
    </lineage>
</organism>
<dbReference type="SUPFAM" id="SSF46609">
    <property type="entry name" value="Fe,Mn superoxide dismutase (SOD), N-terminal domain"/>
    <property type="match status" value="1"/>
</dbReference>
<comment type="caution">
    <text evidence="9">The sequence shown here is derived from an EMBL/GenBank/DDBJ whole genome shotgun (WGS) entry which is preliminary data.</text>
</comment>
<feature type="domain" description="Manganese/iron superoxide dismutase N-terminal" evidence="7">
    <location>
        <begin position="35"/>
        <end position="117"/>
    </location>
</feature>
<dbReference type="InterPro" id="IPR019831">
    <property type="entry name" value="Mn/Fe_SOD_N"/>
</dbReference>
<dbReference type="AlphaFoldDB" id="A0A916Z9U1"/>
<comment type="function">
    <text evidence="6">Destroys radicals which are normally produced within the cells and which are toxic to biological systems.</text>
</comment>
<evidence type="ECO:0000256" key="1">
    <source>
        <dbReference type="ARBA" id="ARBA00008714"/>
    </source>
</evidence>
<dbReference type="InterPro" id="IPR036324">
    <property type="entry name" value="Mn/Fe_SOD_N_sf"/>
</dbReference>
<dbReference type="Pfam" id="PF02777">
    <property type="entry name" value="Sod_Fe_C"/>
    <property type="match status" value="1"/>
</dbReference>
<dbReference type="Proteomes" id="UP000609064">
    <property type="component" value="Unassembled WGS sequence"/>
</dbReference>
<protein>
    <recommendedName>
        <fullName evidence="2 6">Superoxide dismutase</fullName>
        <ecNumber evidence="2 6">1.15.1.1</ecNumber>
    </recommendedName>
</protein>
<name>A0A916Z9U1_9BACT</name>
<feature type="binding site" evidence="5">
    <location>
        <position position="59"/>
    </location>
    <ligand>
        <name>Mn(2+)</name>
        <dbReference type="ChEBI" id="CHEBI:29035"/>
    </ligand>
</feature>
<feature type="binding site" evidence="5">
    <location>
        <position position="109"/>
    </location>
    <ligand>
        <name>Mn(2+)</name>
        <dbReference type="ChEBI" id="CHEBI:29035"/>
    </ligand>
</feature>
<proteinExistence type="inferred from homology"/>
<dbReference type="GO" id="GO:0030145">
    <property type="term" value="F:manganese ion binding"/>
    <property type="evidence" value="ECO:0007669"/>
    <property type="project" value="UniProtKB-ARBA"/>
</dbReference>